<feature type="compositionally biased region" description="Low complexity" evidence="1">
    <location>
        <begin position="117"/>
        <end position="142"/>
    </location>
</feature>
<gene>
    <name evidence="3" type="ORF">KCU98_g19110</name>
</gene>
<protein>
    <recommendedName>
        <fullName evidence="2">WW domain-containing protein</fullName>
    </recommendedName>
</protein>
<evidence type="ECO:0000313" key="3">
    <source>
        <dbReference type="EMBL" id="KAG9940610.1"/>
    </source>
</evidence>
<dbReference type="InterPro" id="IPR001202">
    <property type="entry name" value="WW_dom"/>
</dbReference>
<organism evidence="3 4">
    <name type="scientific">Aureobasidium melanogenum</name>
    <name type="common">Aureobasidium pullulans var. melanogenum</name>
    <dbReference type="NCBI Taxonomy" id="46634"/>
    <lineage>
        <taxon>Eukaryota</taxon>
        <taxon>Fungi</taxon>
        <taxon>Dikarya</taxon>
        <taxon>Ascomycota</taxon>
        <taxon>Pezizomycotina</taxon>
        <taxon>Dothideomycetes</taxon>
        <taxon>Dothideomycetidae</taxon>
        <taxon>Dothideales</taxon>
        <taxon>Saccotheciaceae</taxon>
        <taxon>Aureobasidium</taxon>
    </lineage>
</organism>
<evidence type="ECO:0000259" key="2">
    <source>
        <dbReference type="PROSITE" id="PS50020"/>
    </source>
</evidence>
<dbReference type="SUPFAM" id="SSF51045">
    <property type="entry name" value="WW domain"/>
    <property type="match status" value="1"/>
</dbReference>
<dbReference type="Proteomes" id="UP000729357">
    <property type="component" value="Unassembled WGS sequence"/>
</dbReference>
<feature type="region of interest" description="Disordered" evidence="1">
    <location>
        <begin position="104"/>
        <end position="256"/>
    </location>
</feature>
<reference evidence="3" key="2">
    <citation type="submission" date="2021-08" db="EMBL/GenBank/DDBJ databases">
        <authorList>
            <person name="Gostincar C."/>
            <person name="Sun X."/>
            <person name="Song Z."/>
            <person name="Gunde-Cimerman N."/>
        </authorList>
    </citation>
    <scope>NUCLEOTIDE SEQUENCE</scope>
    <source>
        <strain evidence="3">EXF-9298</strain>
    </source>
</reference>
<name>A0A9P8F7E6_AURME</name>
<dbReference type="InterPro" id="IPR036020">
    <property type="entry name" value="WW_dom_sf"/>
</dbReference>
<feature type="compositionally biased region" description="Gly residues" evidence="1">
    <location>
        <begin position="198"/>
        <end position="215"/>
    </location>
</feature>
<dbReference type="PROSITE" id="PS50020">
    <property type="entry name" value="WW_DOMAIN_2"/>
    <property type="match status" value="1"/>
</dbReference>
<evidence type="ECO:0000313" key="4">
    <source>
        <dbReference type="Proteomes" id="UP000729357"/>
    </source>
</evidence>
<accession>A0A9P8F7E6</accession>
<dbReference type="CDD" id="cd00201">
    <property type="entry name" value="WW"/>
    <property type="match status" value="1"/>
</dbReference>
<feature type="compositionally biased region" description="Polar residues" evidence="1">
    <location>
        <begin position="56"/>
        <end position="66"/>
    </location>
</feature>
<reference evidence="3" key="1">
    <citation type="journal article" date="2021" name="J Fungi (Basel)">
        <title>Virulence traits and population genomics of the black yeast Aureobasidium melanogenum.</title>
        <authorList>
            <person name="Cernosa A."/>
            <person name="Sun X."/>
            <person name="Gostincar C."/>
            <person name="Fang C."/>
            <person name="Gunde-Cimerman N."/>
            <person name="Song Z."/>
        </authorList>
    </citation>
    <scope>NUCLEOTIDE SEQUENCE</scope>
    <source>
        <strain evidence="3">EXF-9298</strain>
    </source>
</reference>
<feature type="non-terminal residue" evidence="3">
    <location>
        <position position="256"/>
    </location>
</feature>
<comment type="caution">
    <text evidence="3">The sequence shown here is derived from an EMBL/GenBank/DDBJ whole genome shotgun (WGS) entry which is preliminary data.</text>
</comment>
<feature type="region of interest" description="Disordered" evidence="1">
    <location>
        <begin position="48"/>
        <end position="91"/>
    </location>
</feature>
<feature type="compositionally biased region" description="Low complexity" evidence="1">
    <location>
        <begin position="216"/>
        <end position="225"/>
    </location>
</feature>
<feature type="compositionally biased region" description="Polar residues" evidence="1">
    <location>
        <begin position="162"/>
        <end position="172"/>
    </location>
</feature>
<dbReference type="EMBL" id="JAHFXS010005391">
    <property type="protein sequence ID" value="KAG9940610.1"/>
    <property type="molecule type" value="Genomic_DNA"/>
</dbReference>
<evidence type="ECO:0000256" key="1">
    <source>
        <dbReference type="SAM" id="MobiDB-lite"/>
    </source>
</evidence>
<feature type="compositionally biased region" description="Gly residues" evidence="1">
    <location>
        <begin position="226"/>
        <end position="237"/>
    </location>
</feature>
<feature type="compositionally biased region" description="Low complexity" evidence="1">
    <location>
        <begin position="185"/>
        <end position="197"/>
    </location>
</feature>
<feature type="domain" description="WW" evidence="2">
    <location>
        <begin position="15"/>
        <end position="49"/>
    </location>
</feature>
<sequence length="256" mass="25570">MPDTEPEAGPDKAPPNLPIGWIAQWDGNSRKYYFVQISTGVSTWEVPTEAAPTVPSPGNTPAQHQNPFPVPHDTQGQTTRGVDGQEGERGLGGMAMNMLLNSNKPQQQQHSSGLGGLAAQFLGGNSNSNSGQGQNQNHNSSGAAGLVGKLAGNFLGGGNKPHGQQTNSGSGHNSAMGGLGGLLGGQQSSSGHSNAGGSSHGGAMGALGGLLGGHGSSQNHQQGYGYSSGGSTQGGTYSGQAPPSSYNPSASHHSSP</sequence>
<dbReference type="Pfam" id="PF00397">
    <property type="entry name" value="WW"/>
    <property type="match status" value="1"/>
</dbReference>
<keyword evidence="4" id="KW-1185">Reference proteome</keyword>
<dbReference type="PROSITE" id="PS01159">
    <property type="entry name" value="WW_DOMAIN_1"/>
    <property type="match status" value="1"/>
</dbReference>
<dbReference type="AlphaFoldDB" id="A0A9P8F7E6"/>
<feature type="compositionally biased region" description="Low complexity" evidence="1">
    <location>
        <begin position="238"/>
        <end position="256"/>
    </location>
</feature>
<proteinExistence type="predicted"/>
<dbReference type="Gene3D" id="2.20.70.10">
    <property type="match status" value="1"/>
</dbReference>